<dbReference type="GO" id="GO:0009252">
    <property type="term" value="P:peptidoglycan biosynthetic process"/>
    <property type="evidence" value="ECO:0007669"/>
    <property type="project" value="UniProtKB-UniRule"/>
</dbReference>
<dbReference type="InterPro" id="IPR003770">
    <property type="entry name" value="MLTG-like"/>
</dbReference>
<sequence>MADINEPQASADANTAKARPAGRFVPRSPAEAIQPVAPPQLPPSERRRRPIVNMLSGFLSLVMVLALLTGVAVFFGKTQFYAAGPLASDKIVVVKGSSGDVAEQLKQEGVIDHPTLFLAGLHLTRKASQLKAGEYMFRQHASLGDVMDTLVEGKSVLHSVTVPEGLTSQQIIDRLAENDVLTGELTSVPKEGSLLPDTYKFSRGMTRQQLVERMQQEQARVLREVWSRRSAEIPVKSPEELVVLASIVEKETGRADERSRVAGVFINRLNRNMRLQSDPTIVYGLVQGKGTLGRGIMRSEIDQPTPYNTYQIQGLPPGPIANPGRAAMEAVANPSRTRELYFVADGTGGHVFAETLDQHNKNVARWRQMEGERRDAAPADAAVVRDPTGAPTAAKPGAKPGAAAYAPVAPLQTGAPATAPVGPRGNLDAVAGTSKDPLNNKSFDLNSPKVVPALRP</sequence>
<keyword evidence="2 7" id="KW-0812">Transmembrane</keyword>
<proteinExistence type="inferred from homology"/>
<evidence type="ECO:0000313" key="9">
    <source>
        <dbReference type="EMBL" id="XBO41366.1"/>
    </source>
</evidence>
<dbReference type="PANTHER" id="PTHR30518:SF2">
    <property type="entry name" value="ENDOLYTIC MUREIN TRANSGLYCOSYLASE"/>
    <property type="match status" value="1"/>
</dbReference>
<dbReference type="RefSeq" id="WP_406858219.1">
    <property type="nucleotide sequence ID" value="NZ_CP157484.1"/>
</dbReference>
<feature type="site" description="Important for catalytic activity" evidence="7">
    <location>
        <position position="251"/>
    </location>
</feature>
<evidence type="ECO:0000256" key="1">
    <source>
        <dbReference type="ARBA" id="ARBA00022475"/>
    </source>
</evidence>
<keyword evidence="4 7" id="KW-0472">Membrane</keyword>
<feature type="compositionally biased region" description="Polar residues" evidence="8">
    <location>
        <begin position="436"/>
        <end position="445"/>
    </location>
</feature>
<evidence type="ECO:0000256" key="4">
    <source>
        <dbReference type="ARBA" id="ARBA00023136"/>
    </source>
</evidence>
<reference evidence="9" key="1">
    <citation type="submission" date="2024-05" db="EMBL/GenBank/DDBJ databases">
        <authorList>
            <person name="Kim S."/>
            <person name="Heo J."/>
            <person name="Choi H."/>
            <person name="Choi Y."/>
            <person name="Kwon S.-W."/>
            <person name="Kim Y."/>
        </authorList>
    </citation>
    <scope>NUCLEOTIDE SEQUENCE</scope>
    <source>
        <strain evidence="9">KACC 23698</strain>
    </source>
</reference>
<dbReference type="CDD" id="cd08010">
    <property type="entry name" value="MltG_like"/>
    <property type="match status" value="1"/>
</dbReference>
<feature type="region of interest" description="Disordered" evidence="8">
    <location>
        <begin position="413"/>
        <end position="456"/>
    </location>
</feature>
<protein>
    <recommendedName>
        <fullName evidence="7">Endolytic murein transglycosylase</fullName>
        <ecNumber evidence="7">4.2.2.29</ecNumber>
    </recommendedName>
    <alternativeName>
        <fullName evidence="7">Peptidoglycan lytic transglycosylase</fullName>
    </alternativeName>
    <alternativeName>
        <fullName evidence="7">Peptidoglycan polymerization terminase</fullName>
    </alternativeName>
</protein>
<keyword evidence="3 7" id="KW-1133">Transmembrane helix</keyword>
<feature type="region of interest" description="Disordered" evidence="8">
    <location>
        <begin position="1"/>
        <end position="46"/>
    </location>
</feature>
<keyword evidence="1 7" id="KW-1003">Cell membrane</keyword>
<dbReference type="GO" id="GO:0071555">
    <property type="term" value="P:cell wall organization"/>
    <property type="evidence" value="ECO:0007669"/>
    <property type="project" value="UniProtKB-KW"/>
</dbReference>
<dbReference type="EMBL" id="CP157484">
    <property type="protein sequence ID" value="XBO41366.1"/>
    <property type="molecule type" value="Genomic_DNA"/>
</dbReference>
<dbReference type="Gene3D" id="3.30.160.60">
    <property type="entry name" value="Classic Zinc Finger"/>
    <property type="match status" value="1"/>
</dbReference>
<feature type="transmembrane region" description="Helical" evidence="7">
    <location>
        <begin position="51"/>
        <end position="75"/>
    </location>
</feature>
<comment type="similarity">
    <text evidence="7">Belongs to the transglycosylase MltG family.</text>
</comment>
<comment type="function">
    <text evidence="7">Functions as a peptidoglycan terminase that cleaves nascent peptidoglycan strands endolytically to terminate their elongation.</text>
</comment>
<evidence type="ECO:0000256" key="7">
    <source>
        <dbReference type="HAMAP-Rule" id="MF_02065"/>
    </source>
</evidence>
<dbReference type="PANTHER" id="PTHR30518">
    <property type="entry name" value="ENDOLYTIC MUREIN TRANSGLYCOSYLASE"/>
    <property type="match status" value="1"/>
</dbReference>
<dbReference type="HAMAP" id="MF_02065">
    <property type="entry name" value="MltG"/>
    <property type="match status" value="1"/>
</dbReference>
<dbReference type="EC" id="4.2.2.29" evidence="7"/>
<comment type="subcellular location">
    <subcellularLocation>
        <location evidence="7">Cell inner membrane</location>
        <topology evidence="7">Single-pass membrane protein</topology>
    </subcellularLocation>
</comment>
<dbReference type="AlphaFoldDB" id="A0AAU7JM75"/>
<evidence type="ECO:0000256" key="6">
    <source>
        <dbReference type="ARBA" id="ARBA00023316"/>
    </source>
</evidence>
<keyword evidence="6 7" id="KW-0961">Cell wall biogenesis/degradation</keyword>
<keyword evidence="5 7" id="KW-0456">Lyase</keyword>
<evidence type="ECO:0000256" key="5">
    <source>
        <dbReference type="ARBA" id="ARBA00023239"/>
    </source>
</evidence>
<dbReference type="NCBIfam" id="TIGR00247">
    <property type="entry name" value="endolytic transglycosylase MltG"/>
    <property type="match status" value="1"/>
</dbReference>
<name>A0AAU7JM75_9HYPH</name>
<dbReference type="Pfam" id="PF02618">
    <property type="entry name" value="YceG"/>
    <property type="match status" value="1"/>
</dbReference>
<accession>A0AAU7JM75</accession>
<dbReference type="GO" id="GO:0005886">
    <property type="term" value="C:plasma membrane"/>
    <property type="evidence" value="ECO:0007669"/>
    <property type="project" value="UniProtKB-SubCell"/>
</dbReference>
<gene>
    <name evidence="7 9" type="primary">mltG</name>
    <name evidence="9" type="ORF">ABEG18_11600</name>
</gene>
<keyword evidence="7" id="KW-0997">Cell inner membrane</keyword>
<evidence type="ECO:0000256" key="2">
    <source>
        <dbReference type="ARBA" id="ARBA00022692"/>
    </source>
</evidence>
<dbReference type="Gene3D" id="3.30.1490.480">
    <property type="entry name" value="Endolytic murein transglycosylase"/>
    <property type="match status" value="2"/>
</dbReference>
<comment type="catalytic activity">
    <reaction evidence="7">
        <text>a peptidoglycan chain = a peptidoglycan chain with N-acetyl-1,6-anhydromuramyl-[peptide] at the reducing end + a peptidoglycan chain with N-acetylglucosamine at the non-reducing end.</text>
        <dbReference type="EC" id="4.2.2.29"/>
    </reaction>
</comment>
<organism evidence="9">
    <name type="scientific">Alsobacter sp. KACC 23698</name>
    <dbReference type="NCBI Taxonomy" id="3149229"/>
    <lineage>
        <taxon>Bacteria</taxon>
        <taxon>Pseudomonadati</taxon>
        <taxon>Pseudomonadota</taxon>
        <taxon>Alphaproteobacteria</taxon>
        <taxon>Hyphomicrobiales</taxon>
        <taxon>Alsobacteraceae</taxon>
        <taxon>Alsobacter</taxon>
    </lineage>
</organism>
<evidence type="ECO:0000256" key="3">
    <source>
        <dbReference type="ARBA" id="ARBA00022989"/>
    </source>
</evidence>
<evidence type="ECO:0000256" key="8">
    <source>
        <dbReference type="SAM" id="MobiDB-lite"/>
    </source>
</evidence>
<dbReference type="GO" id="GO:0008932">
    <property type="term" value="F:lytic endotransglycosylase activity"/>
    <property type="evidence" value="ECO:0007669"/>
    <property type="project" value="UniProtKB-UniRule"/>
</dbReference>